<dbReference type="Gene3D" id="3.40.720.10">
    <property type="entry name" value="Alkaline Phosphatase, subunit A"/>
    <property type="match status" value="3"/>
</dbReference>
<keyword evidence="5" id="KW-0812">Transmembrane</keyword>
<evidence type="ECO:0000256" key="2">
    <source>
        <dbReference type="PIRSR" id="PIRSR601952-1"/>
    </source>
</evidence>
<dbReference type="SUPFAM" id="SSF53649">
    <property type="entry name" value="Alkaline phosphatase-like"/>
    <property type="match status" value="1"/>
</dbReference>
<evidence type="ECO:0000313" key="6">
    <source>
        <dbReference type="EMBL" id="MBH8560665.1"/>
    </source>
</evidence>
<comment type="cofactor">
    <cofactor evidence="3">
        <name>Mg(2+)</name>
        <dbReference type="ChEBI" id="CHEBI:18420"/>
    </cofactor>
    <text evidence="3">Binds 1 Mg(2+) ion.</text>
</comment>
<dbReference type="AlphaFoldDB" id="A0A8J7L626"/>
<dbReference type="RefSeq" id="WP_198122731.1">
    <property type="nucleotide sequence ID" value="NZ_JAECZC010000001.1"/>
</dbReference>
<gene>
    <name evidence="6" type="ORF">I8748_00305</name>
</gene>
<feature type="binding site" evidence="3">
    <location>
        <position position="536"/>
    </location>
    <ligand>
        <name>Zn(2+)</name>
        <dbReference type="ChEBI" id="CHEBI:29105"/>
        <label>2</label>
    </ligand>
</feature>
<feature type="compositionally biased region" description="Polar residues" evidence="4">
    <location>
        <begin position="95"/>
        <end position="122"/>
    </location>
</feature>
<dbReference type="GO" id="GO:0046872">
    <property type="term" value="F:metal ion binding"/>
    <property type="evidence" value="ECO:0007669"/>
    <property type="project" value="UniProtKB-KW"/>
</dbReference>
<keyword evidence="3" id="KW-0460">Magnesium</keyword>
<feature type="binding site" evidence="3">
    <location>
        <position position="241"/>
    </location>
    <ligand>
        <name>Mg(2+)</name>
        <dbReference type="ChEBI" id="CHEBI:18420"/>
    </ligand>
</feature>
<feature type="binding site" evidence="3">
    <location>
        <position position="486"/>
    </location>
    <ligand>
        <name>Mg(2+)</name>
        <dbReference type="ChEBI" id="CHEBI:18420"/>
    </ligand>
</feature>
<reference evidence="6 7" key="1">
    <citation type="journal article" date="2021" name="Int. J. Syst. Evol. Microbiol.">
        <title>Amazonocrinis nigriterrae gen. nov., sp. nov., Atlanticothrix silvestris gen. nov., sp. nov. and Dendronalium phyllosphericum gen. nov., sp. nov., nostocacean cyanobacteria from Brazilian environments.</title>
        <authorList>
            <person name="Alvarenga D.O."/>
            <person name="Andreote A.P.D."/>
            <person name="Branco L.H.Z."/>
            <person name="Delbaje E."/>
            <person name="Cruz R.B."/>
            <person name="Varani A.M."/>
            <person name="Fiore M.F."/>
        </authorList>
    </citation>
    <scope>NUCLEOTIDE SEQUENCE [LARGE SCALE GENOMIC DNA]</scope>
    <source>
        <strain evidence="6 7">CENA67</strain>
    </source>
</reference>
<keyword evidence="3" id="KW-0862">Zinc</keyword>
<keyword evidence="5" id="KW-1133">Transmembrane helix</keyword>
<keyword evidence="5" id="KW-0472">Membrane</keyword>
<sequence>MISFLQKYKRTLAFGMVGLLCTLLLVIGNYVFQPTLASGNGVNVIIMIGDGMGWNMARAGALAKGAPFYTSGKGTGLSFQNLTGYGLVTTYGTTIQGNTPQKPENQPHLTGNSALDGTNPLTGASPIRPNFSFQPTPFNPGERLDGNSLAEGNLTGYDPSRGGPVPWIPLTPANPGTYEKEYIKYSYPDSANTATTLYTGVKSYNNAMGVDIYEKKLKTILEIAKENGKATGLVTSVPISHATPGAAASFVNRRSKYDSKYDPNKTNQDSILQQTLLNFQPNVLLGGGHPLDFDNKGSTGPVYQYTYITQDTYEHLRDNPSPTSNRYGYNFLERGPNATQTLLDTAGEIDPNNGGRLFGLYGARGQEGNLPVSSSKGDYSLTGLNNGSLYSSVVKSINVSAGQTAADCPSGKIIPATAGDCVPVVDAAGNPIFGPTPDTVRPLSPGETDASFIAREINENPTLADLAKAALTVLGKDRDGFWLMIEGGDIDWSAHDDNMDNLIGTVNDFDKAVQEVITWINNNGGWEKNLLIVTADHDHYLTLNNDFVSKLIPNPDPSKARGLKYNAKDITFNKHNPKDAGHFWGSDPNYKYLWGSHSRRIVPVYYQGAYSSTLTRFQGQKIEFTDSSGTYDAPGVRGVLDQSHIFQAMKTALTSQ</sequence>
<organism evidence="6 7">
    <name type="scientific">Amazonocrinis nigriterrae CENA67</name>
    <dbReference type="NCBI Taxonomy" id="2794033"/>
    <lineage>
        <taxon>Bacteria</taxon>
        <taxon>Bacillati</taxon>
        <taxon>Cyanobacteriota</taxon>
        <taxon>Cyanophyceae</taxon>
        <taxon>Nostocales</taxon>
        <taxon>Nostocaceae</taxon>
        <taxon>Amazonocrinis</taxon>
        <taxon>Amazonocrinis nigriterrae</taxon>
    </lineage>
</organism>
<evidence type="ECO:0000256" key="5">
    <source>
        <dbReference type="SAM" id="Phobius"/>
    </source>
</evidence>
<comment type="cofactor">
    <cofactor evidence="3">
        <name>Zn(2+)</name>
        <dbReference type="ChEBI" id="CHEBI:29105"/>
    </cofactor>
    <text evidence="3">Binds 2 Zn(2+) ions.</text>
</comment>
<evidence type="ECO:0000256" key="1">
    <source>
        <dbReference type="ARBA" id="ARBA00022553"/>
    </source>
</evidence>
<evidence type="ECO:0000313" key="7">
    <source>
        <dbReference type="Proteomes" id="UP000632766"/>
    </source>
</evidence>
<dbReference type="Pfam" id="PF00245">
    <property type="entry name" value="Alk_phosphatase"/>
    <property type="match status" value="2"/>
</dbReference>
<dbReference type="InterPro" id="IPR017850">
    <property type="entry name" value="Alkaline_phosphatase_core_sf"/>
</dbReference>
<comment type="caution">
    <text evidence="6">The sequence shown here is derived from an EMBL/GenBank/DDBJ whole genome shotgun (WGS) entry which is preliminary data.</text>
</comment>
<dbReference type="GO" id="GO:0004035">
    <property type="term" value="F:alkaline phosphatase activity"/>
    <property type="evidence" value="ECO:0007669"/>
    <property type="project" value="TreeGrafter"/>
</dbReference>
<feature type="binding site" evidence="3">
    <location>
        <position position="495"/>
    </location>
    <ligand>
        <name>Zn(2+)</name>
        <dbReference type="ChEBI" id="CHEBI:29105"/>
        <label>2</label>
    </ligand>
</feature>
<dbReference type="PANTHER" id="PTHR11596">
    <property type="entry name" value="ALKALINE PHOSPHATASE"/>
    <property type="match status" value="1"/>
</dbReference>
<evidence type="ECO:0000256" key="3">
    <source>
        <dbReference type="PIRSR" id="PIRSR601952-2"/>
    </source>
</evidence>
<accession>A0A8J7L626</accession>
<feature type="binding site" evidence="3">
    <location>
        <position position="491"/>
    </location>
    <ligand>
        <name>Zn(2+)</name>
        <dbReference type="ChEBI" id="CHEBI:29105"/>
        <label>2</label>
    </ligand>
</feature>
<feature type="active site" description="Phosphoserine intermediate" evidence="2">
    <location>
        <position position="190"/>
    </location>
</feature>
<keyword evidence="3" id="KW-0479">Metal-binding</keyword>
<proteinExistence type="predicted"/>
<dbReference type="InterPro" id="IPR001952">
    <property type="entry name" value="Alkaline_phosphatase"/>
</dbReference>
<dbReference type="EMBL" id="JAECZC010000001">
    <property type="protein sequence ID" value="MBH8560665.1"/>
    <property type="molecule type" value="Genomic_DNA"/>
</dbReference>
<evidence type="ECO:0000256" key="4">
    <source>
        <dbReference type="SAM" id="MobiDB-lite"/>
    </source>
</evidence>
<feature type="transmembrane region" description="Helical" evidence="5">
    <location>
        <begin position="12"/>
        <end position="32"/>
    </location>
</feature>
<protein>
    <submittedName>
        <fullName evidence="6">Alkaline phosphatase</fullName>
    </submittedName>
</protein>
<dbReference type="PANTHER" id="PTHR11596:SF5">
    <property type="entry name" value="ALKALINE PHOSPHATASE"/>
    <property type="match status" value="1"/>
</dbReference>
<keyword evidence="1" id="KW-0597">Phosphoprotein</keyword>
<name>A0A8J7L626_9NOST</name>
<dbReference type="SMART" id="SM00098">
    <property type="entry name" value="alkPPc"/>
    <property type="match status" value="1"/>
</dbReference>
<feature type="region of interest" description="Disordered" evidence="4">
    <location>
        <begin position="95"/>
        <end position="163"/>
    </location>
</feature>
<dbReference type="Proteomes" id="UP000632766">
    <property type="component" value="Unassembled WGS sequence"/>
</dbReference>
<feature type="binding site" evidence="3">
    <location>
        <position position="537"/>
    </location>
    <ligand>
        <name>Zn(2+)</name>
        <dbReference type="ChEBI" id="CHEBI:29105"/>
        <label>2</label>
    </ligand>
</feature>
<keyword evidence="7" id="KW-1185">Reference proteome</keyword>
<feature type="binding site" evidence="3">
    <location>
        <position position="243"/>
    </location>
    <ligand>
        <name>Mg(2+)</name>
        <dbReference type="ChEBI" id="CHEBI:18420"/>
    </ligand>
</feature>